<evidence type="ECO:0000256" key="4">
    <source>
        <dbReference type="PROSITE-ProRule" id="PRU00176"/>
    </source>
</evidence>
<dbReference type="CDD" id="cd00590">
    <property type="entry name" value="RRM_SF"/>
    <property type="match status" value="2"/>
</dbReference>
<keyword evidence="3" id="KW-0539">Nucleus</keyword>
<feature type="compositionally biased region" description="Polar residues" evidence="5">
    <location>
        <begin position="711"/>
        <end position="740"/>
    </location>
</feature>
<dbReference type="PROSITE" id="PS50102">
    <property type="entry name" value="RRM"/>
    <property type="match status" value="2"/>
</dbReference>
<protein>
    <recommendedName>
        <fullName evidence="6">RRM domain-containing protein</fullName>
    </recommendedName>
</protein>
<dbReference type="Proteomes" id="UP000593563">
    <property type="component" value="Unassembled WGS sequence"/>
</dbReference>
<feature type="domain" description="RRM" evidence="6">
    <location>
        <begin position="33"/>
        <end position="105"/>
    </location>
</feature>
<dbReference type="InterPro" id="IPR000504">
    <property type="entry name" value="RRM_dom"/>
</dbReference>
<proteinExistence type="predicted"/>
<feature type="compositionally biased region" description="Basic and acidic residues" evidence="5">
    <location>
        <begin position="331"/>
        <end position="349"/>
    </location>
</feature>
<feature type="region of interest" description="Disordered" evidence="5">
    <location>
        <begin position="676"/>
        <end position="696"/>
    </location>
</feature>
<dbReference type="AlphaFoldDB" id="A0A6L5BD16"/>
<feature type="compositionally biased region" description="Polar residues" evidence="5">
    <location>
        <begin position="874"/>
        <end position="891"/>
    </location>
</feature>
<keyword evidence="8" id="KW-1185">Reference proteome</keyword>
<feature type="compositionally biased region" description="Polar residues" evidence="5">
    <location>
        <begin position="759"/>
        <end position="777"/>
    </location>
</feature>
<dbReference type="Pfam" id="PF00076">
    <property type="entry name" value="RRM_1"/>
    <property type="match status" value="2"/>
</dbReference>
<dbReference type="CDD" id="cd21546">
    <property type="entry name" value="SPOC_FPA-like"/>
    <property type="match status" value="1"/>
</dbReference>
<reference evidence="7" key="1">
    <citation type="submission" date="2020-01" db="EMBL/GenBank/DDBJ databases">
        <title>The Celery Genome Sequence Reveals Sequential Paleo-tetraploidization, Resistance Gene Elimination, Karyotype Evolution, and Functional Innovation in Apiales.</title>
        <authorList>
            <person name="Song X."/>
        </authorList>
    </citation>
    <scope>NUCLEOTIDE SEQUENCE</scope>
    <source>
        <tissue evidence="7">Leaf</tissue>
    </source>
</reference>
<feature type="compositionally biased region" description="Basic and acidic residues" evidence="5">
    <location>
        <begin position="1"/>
        <end position="22"/>
    </location>
</feature>
<name>A0A6L5BD16_APIGR</name>
<dbReference type="InterPro" id="IPR035979">
    <property type="entry name" value="RBD_domain_sf"/>
</dbReference>
<organism evidence="7 8">
    <name type="scientific">Apium graveolens</name>
    <name type="common">Celery</name>
    <dbReference type="NCBI Taxonomy" id="4045"/>
    <lineage>
        <taxon>Eukaryota</taxon>
        <taxon>Viridiplantae</taxon>
        <taxon>Streptophyta</taxon>
        <taxon>Embryophyta</taxon>
        <taxon>Tracheophyta</taxon>
        <taxon>Spermatophyta</taxon>
        <taxon>Magnoliopsida</taxon>
        <taxon>eudicotyledons</taxon>
        <taxon>Gunneridae</taxon>
        <taxon>Pentapetalae</taxon>
        <taxon>asterids</taxon>
        <taxon>campanulids</taxon>
        <taxon>Apiales</taxon>
        <taxon>Apiaceae</taxon>
        <taxon>Apioideae</taxon>
        <taxon>apioid superclade</taxon>
        <taxon>Apieae</taxon>
        <taxon>Apium</taxon>
    </lineage>
</organism>
<feature type="compositionally biased region" description="Polar residues" evidence="5">
    <location>
        <begin position="815"/>
        <end position="846"/>
    </location>
</feature>
<comment type="caution">
    <text evidence="7">The sequence shown here is derived from an EMBL/GenBank/DDBJ whole genome shotgun (WGS) entry which is preliminary data.</text>
</comment>
<feature type="region of interest" description="Disordered" evidence="5">
    <location>
        <begin position="808"/>
        <end position="903"/>
    </location>
</feature>
<evidence type="ECO:0000256" key="1">
    <source>
        <dbReference type="ARBA" id="ARBA00004123"/>
    </source>
</evidence>
<evidence type="ECO:0000313" key="8">
    <source>
        <dbReference type="Proteomes" id="UP000593563"/>
    </source>
</evidence>
<keyword evidence="2 4" id="KW-0694">RNA-binding</keyword>
<feature type="region of interest" description="Disordered" evidence="5">
    <location>
        <begin position="124"/>
        <end position="157"/>
    </location>
</feature>
<feature type="compositionally biased region" description="Low complexity" evidence="5">
    <location>
        <begin position="847"/>
        <end position="863"/>
    </location>
</feature>
<gene>
    <name evidence="7" type="ORF">AG4045_016076</name>
</gene>
<dbReference type="PANTHER" id="PTHR23189">
    <property type="entry name" value="RNA RECOGNITION MOTIF-CONTAINING"/>
    <property type="match status" value="1"/>
</dbReference>
<feature type="region of interest" description="Disordered" evidence="5">
    <location>
        <begin position="711"/>
        <end position="742"/>
    </location>
</feature>
<evidence type="ECO:0000313" key="7">
    <source>
        <dbReference type="EMBL" id="KAF1001954.1"/>
    </source>
</evidence>
<dbReference type="EMBL" id="WRXP01002021">
    <property type="protein sequence ID" value="KAF1001954.1"/>
    <property type="molecule type" value="Genomic_DNA"/>
</dbReference>
<evidence type="ECO:0000256" key="2">
    <source>
        <dbReference type="ARBA" id="ARBA00022884"/>
    </source>
</evidence>
<accession>A0A6L5BD16</accession>
<dbReference type="SMART" id="SM00360">
    <property type="entry name" value="RRM"/>
    <property type="match status" value="2"/>
</dbReference>
<dbReference type="Pfam" id="PF07744">
    <property type="entry name" value="SPOC"/>
    <property type="match status" value="1"/>
</dbReference>
<sequence length="922" mass="103281">MSGRGGRERSRRDYPPRSEERNHHGRSNAPPSRHLWVGNLSHNLSERTLKEHFLRFGELESLAFQPGRSYAFVNYKHDEEAFAAIRALQGFFVAGNPLKIEFAKAEKSSSSSVDEEYLLRRDDQRSAVRGSPYPHKEPRAQRSSPDPSYPNKSKMDDKSLEPSEVLWIGFPALLKVDEAILRKAFSPFGEIVKITAFPGRSYAFVRFRNVMSACRAKDALHGKLFGNPRVHICFARSESSGRNPLNAPSSPSARSYGRMEASENYRHDRNYENISGDPSMRSPRFISDMESRDPDIVPFQRNGNIWPVNNGSFEQGFQDLGPELGPPRSVYEHRASPPRDRGARFRDYSPQKFPRQGQLYDDSWELPEDAMLFHESKKLKTTSFPHGNELPEYPFRDREQVKHVLPRIPEYHHRGAFDKNFDSGSFGREQIPDRAMNLTQPYGERSEHWNMPYDSLQVGSVPLPPNQVDRKRSTPELHQPSSNEVWKWEGTIAKGGTPVCRARCFPVGKVLDMILPDFLDCTARTGLDMLAKHYYQSASAWVVFFVPETDVDISFYNEFMNYLGEKQRAAVAKIDDNTTLFLVPPSEFSEKVLKVPGKLSISGVILRLETPGPSIESHNMHERKDTSFGSFQGDTSYPRQISPSGSYSSMAPFPNHVNPGVSNIPFHGKLPAPPLPYAGYNHTGRNPPDTINDDRHINKQNLSQGQNWSVHNVQNSNAGDRNIATQPSSSAFDSVNQGYNPATPRAALQTNFANYATGVSGTPYPGSSNPSHDTNPPSSSSLLAAALQPEKLAQLASSLLGQQRQTGVVSAGQDFRQSSSTSQSEHMFRPQQNTPVSSNQASSDYPQSQFSQQQQVQQFQQHQTSNIPAMPQRELSTVTPGNQQPQNTGTQEDGDADPQKRLQATLQLAAALLQQIQQGKQN</sequence>
<feature type="region of interest" description="Disordered" evidence="5">
    <location>
        <begin position="331"/>
        <end position="352"/>
    </location>
</feature>
<dbReference type="SUPFAM" id="SSF54928">
    <property type="entry name" value="RNA-binding domain, RBD"/>
    <property type="match status" value="2"/>
</dbReference>
<evidence type="ECO:0000259" key="6">
    <source>
        <dbReference type="PROSITE" id="PS50102"/>
    </source>
</evidence>
<evidence type="ECO:0000256" key="5">
    <source>
        <dbReference type="SAM" id="MobiDB-lite"/>
    </source>
</evidence>
<dbReference type="Gene3D" id="3.30.70.330">
    <property type="match status" value="2"/>
</dbReference>
<feature type="region of interest" description="Disordered" evidence="5">
    <location>
        <begin position="1"/>
        <end position="34"/>
    </location>
</feature>
<dbReference type="GO" id="GO:0005634">
    <property type="term" value="C:nucleus"/>
    <property type="evidence" value="ECO:0007669"/>
    <property type="project" value="UniProtKB-SubCell"/>
</dbReference>
<dbReference type="GO" id="GO:0003723">
    <property type="term" value="F:RNA binding"/>
    <property type="evidence" value="ECO:0007669"/>
    <property type="project" value="UniProtKB-UniRule"/>
</dbReference>
<dbReference type="InterPro" id="IPR012677">
    <property type="entry name" value="Nucleotide-bd_a/b_plait_sf"/>
</dbReference>
<feature type="region of interest" description="Disordered" evidence="5">
    <location>
        <begin position="759"/>
        <end position="781"/>
    </location>
</feature>
<evidence type="ECO:0000256" key="3">
    <source>
        <dbReference type="ARBA" id="ARBA00023242"/>
    </source>
</evidence>
<feature type="compositionally biased region" description="Polar residues" evidence="5">
    <location>
        <begin position="627"/>
        <end position="647"/>
    </location>
</feature>
<dbReference type="InterPro" id="IPR012921">
    <property type="entry name" value="SPOC_C"/>
</dbReference>
<feature type="domain" description="RRM" evidence="6">
    <location>
        <begin position="163"/>
        <end position="237"/>
    </location>
</feature>
<comment type="subcellular location">
    <subcellularLocation>
        <location evidence="1">Nucleus</location>
    </subcellularLocation>
</comment>
<dbReference type="FunFam" id="3.30.70.330:FF:000522">
    <property type="entry name" value="RNA recognition motif (RRM)-containing protein"/>
    <property type="match status" value="1"/>
</dbReference>
<feature type="region of interest" description="Disordered" evidence="5">
    <location>
        <begin position="613"/>
        <end position="647"/>
    </location>
</feature>